<dbReference type="Proteomes" id="UP000811492">
    <property type="component" value="Unassembled WGS sequence"/>
</dbReference>
<evidence type="ECO:0000259" key="3">
    <source>
        <dbReference type="SMART" id="SM00062"/>
    </source>
</evidence>
<comment type="caution">
    <text evidence="4">The sequence shown here is derived from an EMBL/GenBank/DDBJ whole genome shotgun (WGS) entry which is preliminary data.</text>
</comment>
<gene>
    <name evidence="4" type="ORF">JSQ98_04945</name>
</gene>
<evidence type="ECO:0000313" key="4">
    <source>
        <dbReference type="EMBL" id="MBS3181540.1"/>
    </source>
</evidence>
<protein>
    <submittedName>
        <fullName evidence="4">Transporter substrate-binding domain-containing protein</fullName>
    </submittedName>
</protein>
<dbReference type="InterPro" id="IPR001638">
    <property type="entry name" value="Solute-binding_3/MltF_N"/>
</dbReference>
<evidence type="ECO:0000256" key="2">
    <source>
        <dbReference type="SAM" id="SignalP"/>
    </source>
</evidence>
<proteinExistence type="predicted"/>
<sequence>MTTRTRACAGIATALVVAALMSACSQSEAPGSETGAGEAAEPVSIDAVPEAVALLPESISDAGVLRVAIPTNEPPTQFYREGTQEMTGLNPDIAALVADALGLELEVVVSNFDSIIPGLAANRFDMTVSSMTPTVERMEALDFVEYVNMGSALVVPTGNPDRIAFDALCGKRVAVLTGSYQLTVQIPDLDAACTAAGQDPLEIQQFQDTRQAISSLASDRSDVVYADGPILSYATLQNPDFEVAEENNVAPVGIGITKGTGMTEPVEAAMTAIIESPEYGSVLSAYGLESMAVTEARVNVAQ</sequence>
<reference evidence="4 5" key="1">
    <citation type="submission" date="2021-02" db="EMBL/GenBank/DDBJ databases">
        <title>Draft genome and description of Leucobacter sp nov strain Marseille-Q4368.</title>
        <authorList>
            <person name="Boxberger M."/>
            <person name="La Scola B."/>
        </authorList>
    </citation>
    <scope>NUCLEOTIDE SEQUENCE [LARGE SCALE GENOMIC DNA]</scope>
    <source>
        <strain evidence="4 5">Marseille-Q4368</strain>
    </source>
</reference>
<dbReference type="Gene3D" id="3.40.190.10">
    <property type="entry name" value="Periplasmic binding protein-like II"/>
    <property type="match status" value="2"/>
</dbReference>
<dbReference type="Pfam" id="PF00497">
    <property type="entry name" value="SBP_bac_3"/>
    <property type="match status" value="1"/>
</dbReference>
<dbReference type="SMART" id="SM00062">
    <property type="entry name" value="PBPb"/>
    <property type="match status" value="1"/>
</dbReference>
<accession>A0ABS5M2X0</accession>
<feature type="signal peptide" evidence="2">
    <location>
        <begin position="1"/>
        <end position="29"/>
    </location>
</feature>
<dbReference type="EMBL" id="JAFEVO010000001">
    <property type="protein sequence ID" value="MBS3181540.1"/>
    <property type="molecule type" value="Genomic_DNA"/>
</dbReference>
<name>A0ABS5M2X0_9MICO</name>
<evidence type="ECO:0000256" key="1">
    <source>
        <dbReference type="ARBA" id="ARBA00022729"/>
    </source>
</evidence>
<keyword evidence="5" id="KW-1185">Reference proteome</keyword>
<evidence type="ECO:0000313" key="5">
    <source>
        <dbReference type="Proteomes" id="UP000811492"/>
    </source>
</evidence>
<dbReference type="PANTHER" id="PTHR35936">
    <property type="entry name" value="MEMBRANE-BOUND LYTIC MUREIN TRANSGLYCOSYLASE F"/>
    <property type="match status" value="1"/>
</dbReference>
<dbReference type="SUPFAM" id="SSF53850">
    <property type="entry name" value="Periplasmic binding protein-like II"/>
    <property type="match status" value="1"/>
</dbReference>
<keyword evidence="1 2" id="KW-0732">Signal</keyword>
<feature type="chain" id="PRO_5047448229" evidence="2">
    <location>
        <begin position="30"/>
        <end position="302"/>
    </location>
</feature>
<organism evidence="4 5">
    <name type="scientific">Leucobacter manosquensis</name>
    <dbReference type="NCBI Taxonomy" id="2810611"/>
    <lineage>
        <taxon>Bacteria</taxon>
        <taxon>Bacillati</taxon>
        <taxon>Actinomycetota</taxon>
        <taxon>Actinomycetes</taxon>
        <taxon>Micrococcales</taxon>
        <taxon>Microbacteriaceae</taxon>
        <taxon>Leucobacter</taxon>
    </lineage>
</organism>
<feature type="domain" description="Solute-binding protein family 3/N-terminal" evidence="3">
    <location>
        <begin position="64"/>
        <end position="290"/>
    </location>
</feature>
<dbReference type="PANTHER" id="PTHR35936:SF17">
    <property type="entry name" value="ARGININE-BINDING EXTRACELLULAR PROTEIN ARTP"/>
    <property type="match status" value="1"/>
</dbReference>
<dbReference type="PROSITE" id="PS51257">
    <property type="entry name" value="PROKAR_LIPOPROTEIN"/>
    <property type="match status" value="1"/>
</dbReference>
<dbReference type="RefSeq" id="WP_211648606.1">
    <property type="nucleotide sequence ID" value="NZ_JAFEVO010000001.1"/>
</dbReference>